<evidence type="ECO:0000256" key="4">
    <source>
        <dbReference type="ARBA" id="ARBA00023118"/>
    </source>
</evidence>
<gene>
    <name evidence="6" type="ORF">GGD69_005770</name>
</gene>
<keyword evidence="2" id="KW-0548">Nucleotidyltransferase</keyword>
<dbReference type="EMBL" id="JACIIK010000010">
    <property type="protein sequence ID" value="MBB6204876.1"/>
    <property type="molecule type" value="Genomic_DNA"/>
</dbReference>
<keyword evidence="3" id="KW-0547">Nucleotide-binding</keyword>
<dbReference type="Pfam" id="PF26305">
    <property type="entry name" value="CD_NTase_C"/>
    <property type="match status" value="1"/>
</dbReference>
<keyword evidence="4" id="KW-0051">Antiviral defense</keyword>
<keyword evidence="1" id="KW-0808">Transferase</keyword>
<evidence type="ECO:0000256" key="2">
    <source>
        <dbReference type="ARBA" id="ARBA00022695"/>
    </source>
</evidence>
<sequence length="62" mass="7435">MDCQYDEGIIFSTRDGSEIINFPKKHAENFMTKHQSTSSQFKRSVRVYKNMRNRMIDDGRWC</sequence>
<dbReference type="Proteomes" id="UP000518681">
    <property type="component" value="Unassembled WGS sequence"/>
</dbReference>
<dbReference type="AlphaFoldDB" id="A0AAW3V4P1"/>
<reference evidence="6 7" key="1">
    <citation type="submission" date="2020-08" db="EMBL/GenBank/DDBJ databases">
        <title>Genomic Encyclopedia of Type Strains, Phase IV (KMG-V): Genome sequencing to study the core and pangenomes of soil and plant-associated prokaryotes.</title>
        <authorList>
            <person name="Whitman W."/>
        </authorList>
    </citation>
    <scope>NUCLEOTIDE SEQUENCE [LARGE SCALE GENOMIC DNA]</scope>
    <source>
        <strain evidence="6 7">SEMIA 4013</strain>
    </source>
</reference>
<accession>A0AAW3V4P1</accession>
<protein>
    <recommendedName>
        <fullName evidence="5">cGAS/DncV-like nucleotidyltransferase C-terminal helical domain-containing protein</fullName>
    </recommendedName>
</protein>
<proteinExistence type="predicted"/>
<feature type="domain" description="cGAS/DncV-like nucleotidyltransferase C-terminal helical" evidence="5">
    <location>
        <begin position="28"/>
        <end position="59"/>
    </location>
</feature>
<comment type="caution">
    <text evidence="6">The sequence shown here is derived from an EMBL/GenBank/DDBJ whole genome shotgun (WGS) entry which is preliminary data.</text>
</comment>
<evidence type="ECO:0000313" key="6">
    <source>
        <dbReference type="EMBL" id="MBB6204876.1"/>
    </source>
</evidence>
<organism evidence="6 7">
    <name type="scientific">Paraburkholderia fungorum</name>
    <dbReference type="NCBI Taxonomy" id="134537"/>
    <lineage>
        <taxon>Bacteria</taxon>
        <taxon>Pseudomonadati</taxon>
        <taxon>Pseudomonadota</taxon>
        <taxon>Betaproteobacteria</taxon>
        <taxon>Burkholderiales</taxon>
        <taxon>Burkholderiaceae</taxon>
        <taxon>Paraburkholderia</taxon>
    </lineage>
</organism>
<evidence type="ECO:0000256" key="1">
    <source>
        <dbReference type="ARBA" id="ARBA00022679"/>
    </source>
</evidence>
<name>A0AAW3V4P1_9BURK</name>
<dbReference type="InterPro" id="IPR058909">
    <property type="entry name" value="CD_NTase_C"/>
</dbReference>
<evidence type="ECO:0000313" key="7">
    <source>
        <dbReference type="Proteomes" id="UP000518681"/>
    </source>
</evidence>
<evidence type="ECO:0000259" key="5">
    <source>
        <dbReference type="Pfam" id="PF26305"/>
    </source>
</evidence>
<evidence type="ECO:0000256" key="3">
    <source>
        <dbReference type="ARBA" id="ARBA00022741"/>
    </source>
</evidence>